<dbReference type="OrthoDB" id="9792139at2"/>
<keyword evidence="5" id="KW-0998">Cell outer membrane</keyword>
<evidence type="ECO:0000259" key="7">
    <source>
        <dbReference type="Pfam" id="PF07980"/>
    </source>
</evidence>
<evidence type="ECO:0000256" key="3">
    <source>
        <dbReference type="ARBA" id="ARBA00022729"/>
    </source>
</evidence>
<name>A0A315Z6R8_SEDFL</name>
<evidence type="ECO:0000313" key="10">
    <source>
        <dbReference type="Proteomes" id="UP000245535"/>
    </source>
</evidence>
<keyword evidence="3 6" id="KW-0732">Signal</keyword>
<dbReference type="SUPFAM" id="SSF48452">
    <property type="entry name" value="TPR-like"/>
    <property type="match status" value="1"/>
</dbReference>
<dbReference type="InterPro" id="IPR012944">
    <property type="entry name" value="SusD_RagB_dom"/>
</dbReference>
<comment type="similarity">
    <text evidence="2">Belongs to the SusD family.</text>
</comment>
<evidence type="ECO:0000256" key="6">
    <source>
        <dbReference type="SAM" id="SignalP"/>
    </source>
</evidence>
<dbReference type="Pfam" id="PF07980">
    <property type="entry name" value="SusD_RagB"/>
    <property type="match status" value="1"/>
</dbReference>
<dbReference type="Gene3D" id="1.25.40.390">
    <property type="match status" value="1"/>
</dbReference>
<feature type="domain" description="RagB/SusD" evidence="7">
    <location>
        <begin position="375"/>
        <end position="570"/>
    </location>
</feature>
<sequence length="572" mass="64355">MKSIKLYMILLSSLVFITSCNEDDFLSQVNPNQITSDTFWKSETDFSKGLTTAYGALQFAGISGADLSHEIVQSDLAGTEYWYSGQYEFTQLGFTDATRHVQNKWNELYVGVFRANQVIENLETTEATLDDSFALEVEAQARFLRAFFYFQLVHSYGGAVVHTAVAKSPEDFNKPFATKEEVTQSVIIPDLEFAKQHLPQVWDSENDLGRATWGAATSLLGKVYLFGEEWTMAATQFKEVIDSQVYSLVPNTLDNFTDENEFNSESIFEVAYSDVLKPGAKGPTIDDNENETSGEASALAMQTGQLSFGAYNTVISSYYLHELMVYDEMDTDNPINSGYTHSQRFYSSIAPIDSDGLYYNLPTGSKGGWAYGQSAYVKKHSNWYHWDTESPLERSGINFRHIRLADVYLMYAEAVLEANSDVATAIQYIDMVRARAGVITLQSYMDNNGGTFPVLHKSVQVHGSHQMVSPSEETVMTHLRMVERPIELCFEGHRWKDLVRWGIVKETFDSHKADEDWRSANLNTDGSGIAPLFINERIRPDYAVSAGAYNSEAHDYFPIPTSERQINTNLGK</sequence>
<dbReference type="InterPro" id="IPR033985">
    <property type="entry name" value="SusD-like_N"/>
</dbReference>
<evidence type="ECO:0000256" key="1">
    <source>
        <dbReference type="ARBA" id="ARBA00004442"/>
    </source>
</evidence>
<accession>A0A315Z6R8</accession>
<protein>
    <submittedName>
        <fullName evidence="9">Putative outer membrane starch-binding protein</fullName>
    </submittedName>
</protein>
<dbReference type="GO" id="GO:0009279">
    <property type="term" value="C:cell outer membrane"/>
    <property type="evidence" value="ECO:0007669"/>
    <property type="project" value="UniProtKB-SubCell"/>
</dbReference>
<feature type="signal peptide" evidence="6">
    <location>
        <begin position="1"/>
        <end position="21"/>
    </location>
</feature>
<organism evidence="9 10">
    <name type="scientific">Sediminitomix flava</name>
    <dbReference type="NCBI Taxonomy" id="379075"/>
    <lineage>
        <taxon>Bacteria</taxon>
        <taxon>Pseudomonadati</taxon>
        <taxon>Bacteroidota</taxon>
        <taxon>Cytophagia</taxon>
        <taxon>Cytophagales</taxon>
        <taxon>Flammeovirgaceae</taxon>
        <taxon>Sediminitomix</taxon>
    </lineage>
</organism>
<dbReference type="PROSITE" id="PS51257">
    <property type="entry name" value="PROKAR_LIPOPROTEIN"/>
    <property type="match status" value="1"/>
</dbReference>
<evidence type="ECO:0000256" key="5">
    <source>
        <dbReference type="ARBA" id="ARBA00023237"/>
    </source>
</evidence>
<evidence type="ECO:0000256" key="4">
    <source>
        <dbReference type="ARBA" id="ARBA00023136"/>
    </source>
</evidence>
<dbReference type="InterPro" id="IPR011990">
    <property type="entry name" value="TPR-like_helical_dom_sf"/>
</dbReference>
<comment type="caution">
    <text evidence="9">The sequence shown here is derived from an EMBL/GenBank/DDBJ whole genome shotgun (WGS) entry which is preliminary data.</text>
</comment>
<dbReference type="Proteomes" id="UP000245535">
    <property type="component" value="Unassembled WGS sequence"/>
</dbReference>
<dbReference type="EMBL" id="QGDO01000008">
    <property type="protein sequence ID" value="PWJ37967.1"/>
    <property type="molecule type" value="Genomic_DNA"/>
</dbReference>
<evidence type="ECO:0000313" key="9">
    <source>
        <dbReference type="EMBL" id="PWJ37967.1"/>
    </source>
</evidence>
<reference evidence="9 10" key="1">
    <citation type="submission" date="2018-03" db="EMBL/GenBank/DDBJ databases">
        <title>Genomic Encyclopedia of Archaeal and Bacterial Type Strains, Phase II (KMG-II): from individual species to whole genera.</title>
        <authorList>
            <person name="Goeker M."/>
        </authorList>
    </citation>
    <scope>NUCLEOTIDE SEQUENCE [LARGE SCALE GENOMIC DNA]</scope>
    <source>
        <strain evidence="9 10">DSM 28229</strain>
    </source>
</reference>
<feature type="chain" id="PRO_5016340540" evidence="6">
    <location>
        <begin position="22"/>
        <end position="572"/>
    </location>
</feature>
<gene>
    <name evidence="9" type="ORF">BC781_108102</name>
</gene>
<proteinExistence type="inferred from homology"/>
<comment type="subcellular location">
    <subcellularLocation>
        <location evidence="1">Cell outer membrane</location>
    </subcellularLocation>
</comment>
<feature type="domain" description="SusD-like N-terminal" evidence="8">
    <location>
        <begin position="25"/>
        <end position="225"/>
    </location>
</feature>
<dbReference type="Pfam" id="PF14322">
    <property type="entry name" value="SusD-like_3"/>
    <property type="match status" value="1"/>
</dbReference>
<evidence type="ECO:0000256" key="2">
    <source>
        <dbReference type="ARBA" id="ARBA00006275"/>
    </source>
</evidence>
<evidence type="ECO:0000259" key="8">
    <source>
        <dbReference type="Pfam" id="PF14322"/>
    </source>
</evidence>
<keyword evidence="10" id="KW-1185">Reference proteome</keyword>
<dbReference type="AlphaFoldDB" id="A0A315Z6R8"/>
<keyword evidence="4" id="KW-0472">Membrane</keyword>